<dbReference type="NCBIfam" id="NF003921">
    <property type="entry name" value="PRK05443.2-2"/>
    <property type="match status" value="1"/>
</dbReference>
<feature type="domain" description="Polyphosphate kinase C-terminal" evidence="11">
    <location>
        <begin position="392"/>
        <end position="557"/>
    </location>
</feature>
<comment type="PTM">
    <text evidence="6 7">An intermediate of this reaction is the autophosphorylated ppk in which a phosphate is covalently linked to a histidine residue through a N-P bond.</text>
</comment>
<dbReference type="NCBIfam" id="TIGR03705">
    <property type="entry name" value="poly_P_kin"/>
    <property type="match status" value="1"/>
</dbReference>
<feature type="binding site" evidence="6">
    <location>
        <position position="466"/>
    </location>
    <ligand>
        <name>Mg(2+)</name>
        <dbReference type="ChEBI" id="CHEBI:18420"/>
    </ligand>
</feature>
<comment type="function">
    <text evidence="6 7">Catalyzes the reversible transfer of the terminal phosphate of ATP to form a long-chain polyphosphate (polyP).</text>
</comment>
<keyword evidence="6" id="KW-0479">Metal-binding</keyword>
<dbReference type="HAMAP" id="MF_00347">
    <property type="entry name" value="Polyphosphate_kinase"/>
    <property type="match status" value="1"/>
</dbReference>
<dbReference type="NCBIfam" id="NF003918">
    <property type="entry name" value="PRK05443.1-2"/>
    <property type="match status" value="1"/>
</dbReference>
<feature type="domain" description="Polyphosphate kinase middle" evidence="8">
    <location>
        <begin position="184"/>
        <end position="358"/>
    </location>
</feature>
<keyword evidence="4 6" id="KW-0418">Kinase</keyword>
<dbReference type="Gene3D" id="1.20.58.310">
    <property type="entry name" value="Polyphosphate kinase N-terminal domain"/>
    <property type="match status" value="1"/>
</dbReference>
<dbReference type="SUPFAM" id="SSF56024">
    <property type="entry name" value="Phospholipase D/nuclease"/>
    <property type="match status" value="2"/>
</dbReference>
<dbReference type="AlphaFoldDB" id="A0A6B1DWC2"/>
<evidence type="ECO:0000256" key="3">
    <source>
        <dbReference type="ARBA" id="ARBA00022741"/>
    </source>
</evidence>
<evidence type="ECO:0000256" key="2">
    <source>
        <dbReference type="ARBA" id="ARBA00022679"/>
    </source>
</evidence>
<proteinExistence type="inferred from homology"/>
<dbReference type="GO" id="GO:0009358">
    <property type="term" value="C:polyphosphate kinase complex"/>
    <property type="evidence" value="ECO:0007669"/>
    <property type="project" value="InterPro"/>
</dbReference>
<dbReference type="EMBL" id="VXPY01000084">
    <property type="protein sequence ID" value="MYD90962.1"/>
    <property type="molecule type" value="Genomic_DNA"/>
</dbReference>
<feature type="active site" description="Phosphohistidine intermediate" evidence="6">
    <location>
        <position position="496"/>
    </location>
</feature>
<comment type="catalytic activity">
    <reaction evidence="6 7">
        <text>[phosphate](n) + ATP = [phosphate](n+1) + ADP</text>
        <dbReference type="Rhea" id="RHEA:19573"/>
        <dbReference type="Rhea" id="RHEA-COMP:9859"/>
        <dbReference type="Rhea" id="RHEA-COMP:14280"/>
        <dbReference type="ChEBI" id="CHEBI:16838"/>
        <dbReference type="ChEBI" id="CHEBI:30616"/>
        <dbReference type="ChEBI" id="CHEBI:456216"/>
        <dbReference type="EC" id="2.7.4.1"/>
    </reaction>
</comment>
<gene>
    <name evidence="12" type="primary">ppk1</name>
    <name evidence="6" type="synonym">ppk</name>
    <name evidence="12" type="ORF">F4Y08_11620</name>
</gene>
<accession>A0A6B1DWC2</accession>
<evidence type="ECO:0000256" key="5">
    <source>
        <dbReference type="ARBA" id="ARBA00022840"/>
    </source>
</evidence>
<dbReference type="CDD" id="cd09168">
    <property type="entry name" value="PLDc_PaPPK1_C2_like"/>
    <property type="match status" value="1"/>
</dbReference>
<dbReference type="GO" id="GO:0006799">
    <property type="term" value="P:polyphosphate biosynthetic process"/>
    <property type="evidence" value="ECO:0007669"/>
    <property type="project" value="UniProtKB-UniRule"/>
</dbReference>
<dbReference type="SUPFAM" id="SSF140356">
    <property type="entry name" value="PPK N-terminal domain-like"/>
    <property type="match status" value="1"/>
</dbReference>
<comment type="similarity">
    <text evidence="6 7">Belongs to the polyphosphate kinase 1 (PPK1) family.</text>
</comment>
<keyword evidence="5 6" id="KW-0067">ATP-binding</keyword>
<dbReference type="Pfam" id="PF13090">
    <property type="entry name" value="PP_kinase_C"/>
    <property type="match status" value="1"/>
</dbReference>
<dbReference type="PANTHER" id="PTHR30218:SF0">
    <property type="entry name" value="POLYPHOSPHATE KINASE"/>
    <property type="match status" value="1"/>
</dbReference>
<evidence type="ECO:0000259" key="11">
    <source>
        <dbReference type="Pfam" id="PF17941"/>
    </source>
</evidence>
<protein>
    <recommendedName>
        <fullName evidence="6 7">Polyphosphate kinase</fullName>
        <ecNumber evidence="6 7">2.7.4.1</ecNumber>
    </recommendedName>
    <alternativeName>
        <fullName evidence="6">ATP-polyphosphate phosphotransferase</fullName>
    </alternativeName>
    <alternativeName>
        <fullName evidence="6">Polyphosphoric acid kinase</fullName>
    </alternativeName>
</protein>
<dbReference type="Gene3D" id="3.30.870.10">
    <property type="entry name" value="Endonuclease Chain A"/>
    <property type="match status" value="2"/>
</dbReference>
<name>A0A6B1DWC2_9CHLR</name>
<dbReference type="InterPro" id="IPR003414">
    <property type="entry name" value="PP_kinase"/>
</dbReference>
<dbReference type="PIRSF" id="PIRSF015589">
    <property type="entry name" value="PP_kinase"/>
    <property type="match status" value="1"/>
</dbReference>
<keyword evidence="3 6" id="KW-0547">Nucleotide-binding</keyword>
<comment type="cofactor">
    <cofactor evidence="6">
        <name>Mg(2+)</name>
        <dbReference type="ChEBI" id="CHEBI:18420"/>
    </cofactor>
</comment>
<keyword evidence="2 6" id="KW-0808">Transferase</keyword>
<dbReference type="SUPFAM" id="SSF143724">
    <property type="entry name" value="PHP14-like"/>
    <property type="match status" value="1"/>
</dbReference>
<sequence length="758" mass="84828">MTVSPSPPASTGVVNEPLVQLPPESHPDGAAALNGHAGAAVVPPTDTFFLERDVSGRSVEDLCTAPEIYNRELSWLDFNWRVLHEAKDPRNPLAERLKFLGITGSNLDEFIRKRVGGLQRQRAAGVANLRLQGWTPEYQLDLIGKVIDNFRNQQDECLLQDLLPKLADEGIRLLSYDGLSESQVADLRDLFLQDLFPLLTPLAYDPGHPFPFISNLSLNLAVEVRDPRTGDVRLARLKAPTDRHRWIPVGPPNHFVSLVNVLLNNLDTLFRGMEVVDAYPFRITRNATLVRNEDEADDLVEMISDELQQRRFAPVVQLEVSDRMPRRVLGVLLREFGLHDQDVYRVKGVLDVAELFDLANLIERQDLKFPSFRPQIPSGFAALSPDTSPDDMFRLLSKGDRLLHHPYQSFARTTQEVILAATRDPKVLAIKHTMYRTSDDSAIVAALAAAAGAGKQVAVLVEVKARFDEELNIHHSKRLEEAGCHVAYGLVGLKTHSKVTLIVRQERDGLRSYAHIGTGNYNAKTASVYTDYSLLTTNEDIVSDVMHLFNYLTGYGQSLEYKHLLVAPINMRDRFIEMLEREIEHCGRTGEGHVVAKVNGLDDPRLCEALYAASQAGVRIDLIVRGICRIRPGIPGVSENITVLSLVGRFLEHSRIFYFANDGEPECYIGSADWMQRNLDNRVEAIVPLLDPKLRDEVRDMLALCVHDQRNAWEMRSDGSYAQRLPAALAEDSPDAEANAVRGAQLTLMMQASQHSLF</sequence>
<dbReference type="InterPro" id="IPR041108">
    <property type="entry name" value="PP_kinase_C_1"/>
</dbReference>
<evidence type="ECO:0000259" key="10">
    <source>
        <dbReference type="Pfam" id="PF13090"/>
    </source>
</evidence>
<dbReference type="GO" id="GO:0005524">
    <property type="term" value="F:ATP binding"/>
    <property type="evidence" value="ECO:0007669"/>
    <property type="project" value="UniProtKB-KW"/>
</dbReference>
<dbReference type="InterPro" id="IPR024953">
    <property type="entry name" value="PP_kinase_middle"/>
</dbReference>
<dbReference type="Pfam" id="PF17941">
    <property type="entry name" value="PP_kinase_C_1"/>
    <property type="match status" value="1"/>
</dbReference>
<dbReference type="InterPro" id="IPR025200">
    <property type="entry name" value="PPK_C_dom2"/>
</dbReference>
<evidence type="ECO:0000256" key="4">
    <source>
        <dbReference type="ARBA" id="ARBA00022777"/>
    </source>
</evidence>
<dbReference type="EC" id="2.7.4.1" evidence="6 7"/>
<dbReference type="PANTHER" id="PTHR30218">
    <property type="entry name" value="POLYPHOSPHATE KINASE"/>
    <property type="match status" value="1"/>
</dbReference>
<dbReference type="Pfam" id="PF13089">
    <property type="entry name" value="PP_kinase_N"/>
    <property type="match status" value="1"/>
</dbReference>
<feature type="binding site" evidence="6">
    <location>
        <position position="625"/>
    </location>
    <ligand>
        <name>ATP</name>
        <dbReference type="ChEBI" id="CHEBI:30616"/>
    </ligand>
</feature>
<reference evidence="12" key="1">
    <citation type="submission" date="2019-09" db="EMBL/GenBank/DDBJ databases">
        <title>Characterisation of the sponge microbiome using genome-centric metagenomics.</title>
        <authorList>
            <person name="Engelberts J.P."/>
            <person name="Robbins S.J."/>
            <person name="De Goeij J.M."/>
            <person name="Aranda M."/>
            <person name="Bell S.C."/>
            <person name="Webster N.S."/>
        </authorList>
    </citation>
    <scope>NUCLEOTIDE SEQUENCE</scope>
    <source>
        <strain evidence="12">SB0662_bin_9</strain>
    </source>
</reference>
<keyword evidence="6" id="KW-0460">Magnesium</keyword>
<feature type="binding site" evidence="6">
    <location>
        <position position="106"/>
    </location>
    <ligand>
        <name>ATP</name>
        <dbReference type="ChEBI" id="CHEBI:30616"/>
    </ligand>
</feature>
<dbReference type="Gene3D" id="3.30.1840.10">
    <property type="entry name" value="Polyphosphate kinase middle domain"/>
    <property type="match status" value="1"/>
</dbReference>
<keyword evidence="1 6" id="KW-0597">Phosphoprotein</keyword>
<dbReference type="InterPro" id="IPR036830">
    <property type="entry name" value="PP_kinase_middle_dom_sf"/>
</dbReference>
<dbReference type="NCBIfam" id="NF003917">
    <property type="entry name" value="PRK05443.1-1"/>
    <property type="match status" value="1"/>
</dbReference>
<dbReference type="GO" id="GO:0008976">
    <property type="term" value="F:polyphosphate kinase activity"/>
    <property type="evidence" value="ECO:0007669"/>
    <property type="project" value="UniProtKB-UniRule"/>
</dbReference>
<evidence type="ECO:0000259" key="8">
    <source>
        <dbReference type="Pfam" id="PF02503"/>
    </source>
</evidence>
<comment type="caution">
    <text evidence="12">The sequence shown here is derived from an EMBL/GenBank/DDBJ whole genome shotgun (WGS) entry which is preliminary data.</text>
</comment>
<dbReference type="Pfam" id="PF02503">
    <property type="entry name" value="PP_kinase"/>
    <property type="match status" value="1"/>
</dbReference>
<evidence type="ECO:0000256" key="6">
    <source>
        <dbReference type="HAMAP-Rule" id="MF_00347"/>
    </source>
</evidence>
<evidence type="ECO:0000313" key="12">
    <source>
        <dbReference type="EMBL" id="MYD90962.1"/>
    </source>
</evidence>
<feature type="binding site" evidence="6">
    <location>
        <position position="529"/>
    </location>
    <ligand>
        <name>ATP</name>
        <dbReference type="ChEBI" id="CHEBI:30616"/>
    </ligand>
</feature>
<dbReference type="InterPro" id="IPR036832">
    <property type="entry name" value="PPK_N_dom_sf"/>
</dbReference>
<dbReference type="GO" id="GO:0046872">
    <property type="term" value="F:metal ion binding"/>
    <property type="evidence" value="ECO:0007669"/>
    <property type="project" value="UniProtKB-KW"/>
</dbReference>
<feature type="domain" description="Polyphosphate kinase C-terminal" evidence="10">
    <location>
        <begin position="564"/>
        <end position="724"/>
    </location>
</feature>
<evidence type="ECO:0000256" key="7">
    <source>
        <dbReference type="RuleBase" id="RU003800"/>
    </source>
</evidence>
<feature type="binding site" evidence="6">
    <location>
        <position position="653"/>
    </location>
    <ligand>
        <name>ATP</name>
        <dbReference type="ChEBI" id="CHEBI:30616"/>
    </ligand>
</feature>
<evidence type="ECO:0000259" key="9">
    <source>
        <dbReference type="Pfam" id="PF13089"/>
    </source>
</evidence>
<feature type="binding site" evidence="6">
    <location>
        <position position="436"/>
    </location>
    <ligand>
        <name>Mg(2+)</name>
        <dbReference type="ChEBI" id="CHEBI:18420"/>
    </ligand>
</feature>
<evidence type="ECO:0000256" key="1">
    <source>
        <dbReference type="ARBA" id="ARBA00022553"/>
    </source>
</evidence>
<organism evidence="12">
    <name type="scientific">Caldilineaceae bacterium SB0662_bin_9</name>
    <dbReference type="NCBI Taxonomy" id="2605258"/>
    <lineage>
        <taxon>Bacteria</taxon>
        <taxon>Bacillati</taxon>
        <taxon>Chloroflexota</taxon>
        <taxon>Caldilineae</taxon>
        <taxon>Caldilineales</taxon>
        <taxon>Caldilineaceae</taxon>
    </lineage>
</organism>
<feature type="domain" description="Polyphosphate kinase N-terminal" evidence="9">
    <location>
        <begin position="69"/>
        <end position="173"/>
    </location>
</feature>
<dbReference type="InterPro" id="IPR025198">
    <property type="entry name" value="PPK_N_dom"/>
</dbReference>